<dbReference type="SMART" id="SM00487">
    <property type="entry name" value="DEXDc"/>
    <property type="match status" value="1"/>
</dbReference>
<accession>A0A0E4C8B3</accession>
<protein>
    <submittedName>
        <fullName evidence="4">SNF2-related</fullName>
    </submittedName>
</protein>
<reference evidence="4 5" key="1">
    <citation type="submission" date="2015-03" db="EMBL/GenBank/DDBJ databases">
        <authorList>
            <person name="Strepis Nikolaos"/>
        </authorList>
    </citation>
    <scope>NUCLEOTIDE SEQUENCE [LARGE SCALE GENOMIC DNA]</scope>
    <source>
        <strain evidence="4 5">OL-4</strain>
    </source>
</reference>
<proteinExistence type="predicted"/>
<dbReference type="InterPro" id="IPR038718">
    <property type="entry name" value="SNF2-like_sf"/>
</dbReference>
<dbReference type="InterPro" id="IPR057342">
    <property type="entry name" value="DEXDc_RapA"/>
</dbReference>
<evidence type="ECO:0000313" key="4">
    <source>
        <dbReference type="EMBL" id="CFX33296.1"/>
    </source>
</evidence>
<name>A0A0E4C8B3_9FIRM</name>
<keyword evidence="1" id="KW-0378">Hydrolase</keyword>
<gene>
    <name evidence="4" type="ORF">1031</name>
    <name evidence="3" type="ORF">360</name>
</gene>
<dbReference type="CDD" id="cd18011">
    <property type="entry name" value="DEXDc_RapA"/>
    <property type="match status" value="1"/>
</dbReference>
<dbReference type="InterPro" id="IPR027417">
    <property type="entry name" value="P-loop_NTPase"/>
</dbReference>
<dbReference type="GO" id="GO:0005524">
    <property type="term" value="F:ATP binding"/>
    <property type="evidence" value="ECO:0007669"/>
    <property type="project" value="UniProtKB-KW"/>
</dbReference>
<dbReference type="EMBL" id="CGIH01000004">
    <property type="protein sequence ID" value="CFX06421.1"/>
    <property type="molecule type" value="Genomic_DNA"/>
</dbReference>
<dbReference type="SUPFAM" id="SSF52540">
    <property type="entry name" value="P-loop containing nucleoside triphosphate hydrolases"/>
    <property type="match status" value="1"/>
</dbReference>
<organism evidence="4 5">
    <name type="scientific">Syntrophomonas zehnderi OL-4</name>
    <dbReference type="NCBI Taxonomy" id="690567"/>
    <lineage>
        <taxon>Bacteria</taxon>
        <taxon>Bacillati</taxon>
        <taxon>Bacillota</taxon>
        <taxon>Clostridia</taxon>
        <taxon>Eubacteriales</taxon>
        <taxon>Syntrophomonadaceae</taxon>
        <taxon>Syntrophomonas</taxon>
    </lineage>
</organism>
<dbReference type="PANTHER" id="PTHR45766">
    <property type="entry name" value="DNA ANNEALING HELICASE AND ENDONUCLEASE ZRANB3 FAMILY MEMBER"/>
    <property type="match status" value="1"/>
</dbReference>
<dbReference type="Pfam" id="PF04851">
    <property type="entry name" value="ResIII"/>
    <property type="match status" value="1"/>
</dbReference>
<dbReference type="GO" id="GO:0016787">
    <property type="term" value="F:hydrolase activity"/>
    <property type="evidence" value="ECO:0007669"/>
    <property type="project" value="UniProtKB-KW"/>
</dbReference>
<dbReference type="PANTHER" id="PTHR45766:SF6">
    <property type="entry name" value="SWI_SNF-RELATED MATRIX-ASSOCIATED ACTIN-DEPENDENT REGULATOR OF CHROMATIN SUBFAMILY A-LIKE PROTEIN 1"/>
    <property type="match status" value="1"/>
</dbReference>
<evidence type="ECO:0000256" key="1">
    <source>
        <dbReference type="ARBA" id="ARBA00022801"/>
    </source>
</evidence>
<dbReference type="AlphaFoldDB" id="A0A0E4C8B3"/>
<dbReference type="Proteomes" id="UP000045545">
    <property type="component" value="Unassembled WGS sequence"/>
</dbReference>
<evidence type="ECO:0000259" key="2">
    <source>
        <dbReference type="PROSITE" id="PS51192"/>
    </source>
</evidence>
<feature type="domain" description="Helicase ATP-binding" evidence="2">
    <location>
        <begin position="109"/>
        <end position="301"/>
    </location>
</feature>
<dbReference type="InterPro" id="IPR014001">
    <property type="entry name" value="Helicase_ATP-bd"/>
</dbReference>
<dbReference type="Gene3D" id="3.40.50.10810">
    <property type="entry name" value="Tandem AAA-ATPase domain"/>
    <property type="match status" value="1"/>
</dbReference>
<evidence type="ECO:0000313" key="3">
    <source>
        <dbReference type="EMBL" id="CFX06421.1"/>
    </source>
</evidence>
<dbReference type="InterPro" id="IPR006935">
    <property type="entry name" value="Helicase/UvrB_N"/>
</dbReference>
<evidence type="ECO:0000313" key="5">
    <source>
        <dbReference type="Proteomes" id="UP000045545"/>
    </source>
</evidence>
<dbReference type="STRING" id="690567.1031"/>
<dbReference type="OrthoDB" id="9814088at2"/>
<sequence>MKIGDQVRCQAAAEKGLGVIVGQQKLFQHNYVEVFFAGRGETISFPANELLTVQSPEEMVRQQQFSPARRFLLRLFNQQLQASYTSDGLQTAANFKILPLPHQLLAVKYVLNQPSPRVLIADEVGLGKTIEAALIYEELKARGMVERVLIVAPSGLCLQWQEELRQKFDEDFAIYDRETVQTLKQLHGQSTNIWRLKDRIITSLDFIKPKKMNEEIQETALRRRGWHNEHVSEAAAQAGFDLVIFDEAHKLTKDMSGEETARFKAGKVLAETAPCFLLLSATPHQGDSVRFRYLLSLIDPHRFYRGCDLNPENVKAITVRNNKRAVVDFQGQRLFKQRITSLCKISRDKAEDAIELQLYAAVSEYVSKFYNLARQEQNQTMVSGKHWKNVIFHQSQALEKEECDLLGPGHPYMMTVSAKAAQELTMDISARMQVEEGKFAGETGVLFIYKLKLNNYVDRERLFIIPCFISAAGQYHSRISKYFQEMPERVRDLIKIEPGLDWDLLMEKGQNNAERLAESIYYEETLNLEDKIRKQEESRQAYFQAREQALLRIAVDNIRNARLNELQEEMRRFQLQSRRRRQLIPSLNCEQIAYVEFV</sequence>
<keyword evidence="5" id="KW-1185">Reference proteome</keyword>
<dbReference type="RefSeq" id="WP_046495071.1">
    <property type="nucleotide sequence ID" value="NZ_CGIH01000004.1"/>
</dbReference>
<dbReference type="PROSITE" id="PS51192">
    <property type="entry name" value="HELICASE_ATP_BIND_1"/>
    <property type="match status" value="1"/>
</dbReference>
<dbReference type="GO" id="GO:0004386">
    <property type="term" value="F:helicase activity"/>
    <property type="evidence" value="ECO:0007669"/>
    <property type="project" value="UniProtKB-KW"/>
</dbReference>
<dbReference type="EMBL" id="CGIH01000018">
    <property type="protein sequence ID" value="CFX33296.1"/>
    <property type="molecule type" value="Genomic_DNA"/>
</dbReference>